<evidence type="ECO:0000256" key="6">
    <source>
        <dbReference type="ARBA" id="ARBA00023136"/>
    </source>
</evidence>
<protein>
    <submittedName>
        <fullName evidence="9">DMT family transporter</fullName>
    </submittedName>
</protein>
<feature type="transmembrane region" description="Helical" evidence="7">
    <location>
        <begin position="97"/>
        <end position="116"/>
    </location>
</feature>
<feature type="transmembrane region" description="Helical" evidence="7">
    <location>
        <begin position="123"/>
        <end position="143"/>
    </location>
</feature>
<keyword evidence="5 7" id="KW-1133">Transmembrane helix</keyword>
<evidence type="ECO:0000256" key="2">
    <source>
        <dbReference type="ARBA" id="ARBA00007362"/>
    </source>
</evidence>
<evidence type="ECO:0000256" key="1">
    <source>
        <dbReference type="ARBA" id="ARBA00004651"/>
    </source>
</evidence>
<dbReference type="InterPro" id="IPR050638">
    <property type="entry name" value="AA-Vitamin_Transporters"/>
</dbReference>
<dbReference type="PANTHER" id="PTHR32322:SF18">
    <property type="entry name" value="S-ADENOSYLMETHIONINE_S-ADENOSYLHOMOCYSTEINE TRANSPORTER"/>
    <property type="match status" value="1"/>
</dbReference>
<feature type="transmembrane region" description="Helical" evidence="7">
    <location>
        <begin position="182"/>
        <end position="201"/>
    </location>
</feature>
<evidence type="ECO:0000256" key="7">
    <source>
        <dbReference type="SAM" id="Phobius"/>
    </source>
</evidence>
<feature type="domain" description="EamA" evidence="8">
    <location>
        <begin position="6"/>
        <end position="139"/>
    </location>
</feature>
<keyword evidence="4 7" id="KW-0812">Transmembrane</keyword>
<dbReference type="PANTHER" id="PTHR32322">
    <property type="entry name" value="INNER MEMBRANE TRANSPORTER"/>
    <property type="match status" value="1"/>
</dbReference>
<comment type="subcellular location">
    <subcellularLocation>
        <location evidence="1">Cell membrane</location>
        <topology evidence="1">Multi-pass membrane protein</topology>
    </subcellularLocation>
</comment>
<keyword evidence="3" id="KW-1003">Cell membrane</keyword>
<comment type="caution">
    <text evidence="9">The sequence shown here is derived from an EMBL/GenBank/DDBJ whole genome shotgun (WGS) entry which is preliminary data.</text>
</comment>
<dbReference type="Gene3D" id="1.10.3730.20">
    <property type="match status" value="1"/>
</dbReference>
<dbReference type="Pfam" id="PF00892">
    <property type="entry name" value="EamA"/>
    <property type="match status" value="2"/>
</dbReference>
<feature type="transmembrane region" description="Helical" evidence="7">
    <location>
        <begin position="252"/>
        <end position="271"/>
    </location>
</feature>
<comment type="similarity">
    <text evidence="2">Belongs to the EamA transporter family.</text>
</comment>
<proteinExistence type="inferred from homology"/>
<feature type="transmembrane region" description="Helical" evidence="7">
    <location>
        <begin position="7"/>
        <end position="29"/>
    </location>
</feature>
<name>A0ABS0LQI1_9LACT</name>
<gene>
    <name evidence="9" type="ORF">HZY91_04775</name>
</gene>
<dbReference type="EMBL" id="JACBXQ010000002">
    <property type="protein sequence ID" value="MBG9986207.1"/>
    <property type="molecule type" value="Genomic_DNA"/>
</dbReference>
<organism evidence="9 10">
    <name type="scientific">Facklamia lactis</name>
    <dbReference type="NCBI Taxonomy" id="2749967"/>
    <lineage>
        <taxon>Bacteria</taxon>
        <taxon>Bacillati</taxon>
        <taxon>Bacillota</taxon>
        <taxon>Bacilli</taxon>
        <taxon>Lactobacillales</taxon>
        <taxon>Aerococcaceae</taxon>
        <taxon>Facklamia</taxon>
    </lineage>
</organism>
<evidence type="ECO:0000256" key="4">
    <source>
        <dbReference type="ARBA" id="ARBA00022692"/>
    </source>
</evidence>
<feature type="domain" description="EamA" evidence="8">
    <location>
        <begin position="152"/>
        <end position="294"/>
    </location>
</feature>
<dbReference type="RefSeq" id="WP_197115118.1">
    <property type="nucleotide sequence ID" value="NZ_JACBXQ010000002.1"/>
</dbReference>
<sequence>MTNQTKAYIAALIQVIIIGFSFLFVKIALKYVTPLALLTYRFFFATLASLFWLLLRRIKIHLNFSDFTKIAPLALFYPILFFSLQSFGLVYSSSTEAGILTATAPIFTAILAMYILKERTNLYQNVLILLSIAGVVYITVVNATGMEVFSLFGTTLLLLSTLASSFYNVLSRKLSRNYPYDTLTFVMTLIGFITFLTIQILDHTIYNTGISILEPLTNYSFLFSTLYLGVLSSFSSSLLMNFALSQIETAKFSVLMNITPIITLLAGSIFLNEIININHIVGIVTILIGVIGTNYFGKFKEEKLI</sequence>
<feature type="transmembrane region" description="Helical" evidence="7">
    <location>
        <begin position="277"/>
        <end position="297"/>
    </location>
</feature>
<evidence type="ECO:0000313" key="9">
    <source>
        <dbReference type="EMBL" id="MBG9986207.1"/>
    </source>
</evidence>
<accession>A0ABS0LQI1</accession>
<feature type="transmembrane region" description="Helical" evidence="7">
    <location>
        <begin position="149"/>
        <end position="170"/>
    </location>
</feature>
<feature type="transmembrane region" description="Helical" evidence="7">
    <location>
        <begin position="221"/>
        <end position="240"/>
    </location>
</feature>
<evidence type="ECO:0000256" key="5">
    <source>
        <dbReference type="ARBA" id="ARBA00022989"/>
    </source>
</evidence>
<dbReference type="InterPro" id="IPR037185">
    <property type="entry name" value="EmrE-like"/>
</dbReference>
<evidence type="ECO:0000256" key="3">
    <source>
        <dbReference type="ARBA" id="ARBA00022475"/>
    </source>
</evidence>
<feature type="transmembrane region" description="Helical" evidence="7">
    <location>
        <begin position="67"/>
        <end position="91"/>
    </location>
</feature>
<evidence type="ECO:0000313" key="10">
    <source>
        <dbReference type="Proteomes" id="UP000721415"/>
    </source>
</evidence>
<keyword evidence="10" id="KW-1185">Reference proteome</keyword>
<reference evidence="9 10" key="1">
    <citation type="submission" date="2020-07" db="EMBL/GenBank/DDBJ databases">
        <title>Facklamia lactis sp. nov., isolated from raw milk.</title>
        <authorList>
            <person name="Doll E.V."/>
            <person name="Huptas C."/>
            <person name="Staib L."/>
            <person name="Wenning M."/>
            <person name="Scherer S."/>
        </authorList>
    </citation>
    <scope>NUCLEOTIDE SEQUENCE [LARGE SCALE GENOMIC DNA]</scope>
    <source>
        <strain evidence="9 10">DSM 111018</strain>
    </source>
</reference>
<dbReference type="InterPro" id="IPR000620">
    <property type="entry name" value="EamA_dom"/>
</dbReference>
<evidence type="ECO:0000259" key="8">
    <source>
        <dbReference type="Pfam" id="PF00892"/>
    </source>
</evidence>
<feature type="transmembrane region" description="Helical" evidence="7">
    <location>
        <begin position="35"/>
        <end position="55"/>
    </location>
</feature>
<dbReference type="SUPFAM" id="SSF103481">
    <property type="entry name" value="Multidrug resistance efflux transporter EmrE"/>
    <property type="match status" value="2"/>
</dbReference>
<keyword evidence="6 7" id="KW-0472">Membrane</keyword>
<dbReference type="Proteomes" id="UP000721415">
    <property type="component" value="Unassembled WGS sequence"/>
</dbReference>